<comment type="caution">
    <text evidence="2">The sequence shown here is derived from an EMBL/GenBank/DDBJ whole genome shotgun (WGS) entry which is preliminary data.</text>
</comment>
<dbReference type="Proteomes" id="UP000535838">
    <property type="component" value="Unassembled WGS sequence"/>
</dbReference>
<dbReference type="InterPro" id="IPR011051">
    <property type="entry name" value="RmlC_Cupin_sf"/>
</dbReference>
<dbReference type="InterPro" id="IPR053146">
    <property type="entry name" value="QDO-like"/>
</dbReference>
<evidence type="ECO:0000259" key="1">
    <source>
        <dbReference type="Pfam" id="PF07883"/>
    </source>
</evidence>
<dbReference type="InterPro" id="IPR014710">
    <property type="entry name" value="RmlC-like_jellyroll"/>
</dbReference>
<protein>
    <submittedName>
        <fullName evidence="2">Cupin domain-containing protein</fullName>
    </submittedName>
</protein>
<dbReference type="SUPFAM" id="SSF51182">
    <property type="entry name" value="RmlC-like cupins"/>
    <property type="match status" value="1"/>
</dbReference>
<proteinExistence type="predicted"/>
<feature type="domain" description="Cupin type-2" evidence="1">
    <location>
        <begin position="33"/>
        <end position="98"/>
    </location>
</feature>
<gene>
    <name evidence="2" type="ORF">H7B67_09305</name>
</gene>
<reference evidence="2 3" key="1">
    <citation type="submission" date="2020-08" db="EMBL/GenBank/DDBJ databases">
        <title>Cohnella phylogeny.</title>
        <authorList>
            <person name="Dunlap C."/>
        </authorList>
    </citation>
    <scope>NUCLEOTIDE SEQUENCE [LARGE SCALE GENOMIC DNA]</scope>
    <source>
        <strain evidence="2 3">DSM 25241</strain>
    </source>
</reference>
<evidence type="ECO:0000313" key="3">
    <source>
        <dbReference type="Proteomes" id="UP000535838"/>
    </source>
</evidence>
<dbReference type="PANTHER" id="PTHR36440:SF1">
    <property type="entry name" value="PUTATIVE (AFU_ORTHOLOGUE AFUA_8G07350)-RELATED"/>
    <property type="match status" value="1"/>
</dbReference>
<dbReference type="PANTHER" id="PTHR36440">
    <property type="entry name" value="PUTATIVE (AFU_ORTHOLOGUE AFUA_8G07350)-RELATED"/>
    <property type="match status" value="1"/>
</dbReference>
<dbReference type="InterPro" id="IPR013096">
    <property type="entry name" value="Cupin_2"/>
</dbReference>
<organism evidence="2 3">
    <name type="scientific">Cohnella thailandensis</name>
    <dbReference type="NCBI Taxonomy" id="557557"/>
    <lineage>
        <taxon>Bacteria</taxon>
        <taxon>Bacillati</taxon>
        <taxon>Bacillota</taxon>
        <taxon>Bacilli</taxon>
        <taxon>Bacillales</taxon>
        <taxon>Paenibacillaceae</taxon>
        <taxon>Cohnella</taxon>
    </lineage>
</organism>
<dbReference type="AlphaFoldDB" id="A0A841SUN2"/>
<sequence>MTRERTIGNPLIGDRVTFLVTAAESDRQYELVEVELNPGGGNGLHYHTSFEEEFEALEGLLYIDCDGRTHVLKPGEKLVAPRRSVHRFYNPGHEKIRFKVRIVPARSFEPMLRIAYGLTNDGRTNGKGVPRNLLEMAVIFHLGESYLPNLPFVVQKGLFAPLHALAVWIGVKKRLLRRYA</sequence>
<keyword evidence="3" id="KW-1185">Reference proteome</keyword>
<accession>A0A841SUN2</accession>
<dbReference type="RefSeq" id="WP_185119526.1">
    <property type="nucleotide sequence ID" value="NZ_JACJVQ010000006.1"/>
</dbReference>
<dbReference type="Pfam" id="PF07883">
    <property type="entry name" value="Cupin_2"/>
    <property type="match status" value="1"/>
</dbReference>
<evidence type="ECO:0000313" key="2">
    <source>
        <dbReference type="EMBL" id="MBB6634306.1"/>
    </source>
</evidence>
<dbReference type="EMBL" id="JACJVQ010000006">
    <property type="protein sequence ID" value="MBB6634306.1"/>
    <property type="molecule type" value="Genomic_DNA"/>
</dbReference>
<name>A0A841SUN2_9BACL</name>
<dbReference type="Gene3D" id="2.60.120.10">
    <property type="entry name" value="Jelly Rolls"/>
    <property type="match status" value="1"/>
</dbReference>